<keyword evidence="10" id="KW-0812">Transmembrane</keyword>
<keyword evidence="10" id="KW-0472">Membrane</keyword>
<evidence type="ECO:0000256" key="3">
    <source>
        <dbReference type="ARBA" id="ARBA00022630"/>
    </source>
</evidence>
<dbReference type="InterPro" id="IPR045024">
    <property type="entry name" value="NDH-2"/>
</dbReference>
<gene>
    <name evidence="13" type="ordered locus">Acid345_2526</name>
</gene>
<feature type="region of interest" description="Disordered" evidence="9">
    <location>
        <begin position="422"/>
        <end position="444"/>
    </location>
</feature>
<dbReference type="PRINTS" id="PR00411">
    <property type="entry name" value="PNDRDTASEI"/>
</dbReference>
<evidence type="ECO:0000256" key="10">
    <source>
        <dbReference type="SAM" id="Phobius"/>
    </source>
</evidence>
<keyword evidence="14" id="KW-1185">Reference proteome</keyword>
<dbReference type="InterPro" id="IPR054585">
    <property type="entry name" value="NDH2-like_C"/>
</dbReference>
<dbReference type="PANTHER" id="PTHR43706">
    <property type="entry name" value="NADH DEHYDROGENASE"/>
    <property type="match status" value="1"/>
</dbReference>
<feature type="transmembrane region" description="Helical" evidence="10">
    <location>
        <begin position="371"/>
        <end position="388"/>
    </location>
</feature>
<evidence type="ECO:0000259" key="11">
    <source>
        <dbReference type="Pfam" id="PF07992"/>
    </source>
</evidence>
<sequence length="444" mass="48897">MTDTRSARVVVIGGGFGGLETVSHLKHQPVQILLLDRKNHHTFQPLLYQVATAGLSPAEIAAPLRSIVSKQKNTEVLLAEVTGFDLARKIVHTVDAEIEYDYLVVAAGARHSYFAHDEWEPLAPGLKTVEDALEIRRRVLLAFEEAERQAALHGHHQDITFAIVGGGPTGVELAGTISEVARTSLPRDFRNIDPTHTRVILIEAGPRVLAAFPEDLSASAEQQLHKLGVEVRTSTMVTQILPHEIHMGDVVLPTSVTLWAAGVFASPLGRALSEQVDRAGRVPVQPDLTLPNHPEVFVIGDLATIKNPDGKPVPGVAPAAMQMGRFVAKTISDDLAHRPRTNFVYNDKGNLATIGRNAAVAQFPGFKLTGYFAWLSWLFIHILFLIGFRNRLLVMIEWAWSYLTYKRSARLITDEVGRLREQRSSPDSHNAETPPVEVIERRSA</sequence>
<dbReference type="HOGENOM" id="CLU_021377_7_1_0"/>
<keyword evidence="7" id="KW-0520">NAD</keyword>
<dbReference type="EMBL" id="CP000360">
    <property type="protein sequence ID" value="ABF41527.1"/>
    <property type="molecule type" value="Genomic_DNA"/>
</dbReference>
<evidence type="ECO:0000313" key="14">
    <source>
        <dbReference type="Proteomes" id="UP000002432"/>
    </source>
</evidence>
<dbReference type="AlphaFoldDB" id="Q1INM3"/>
<evidence type="ECO:0000256" key="1">
    <source>
        <dbReference type="ARBA" id="ARBA00005272"/>
    </source>
</evidence>
<feature type="domain" description="External alternative NADH-ubiquinone oxidoreductase-like C-terminal" evidence="12">
    <location>
        <begin position="348"/>
        <end position="403"/>
    </location>
</feature>
<evidence type="ECO:0000256" key="9">
    <source>
        <dbReference type="SAM" id="MobiDB-lite"/>
    </source>
</evidence>
<dbReference type="GO" id="GO:0050136">
    <property type="term" value="F:NADH dehydrogenase (quinone) (non-electrogenic) activity"/>
    <property type="evidence" value="ECO:0007669"/>
    <property type="project" value="UniProtKB-EC"/>
</dbReference>
<dbReference type="InterPro" id="IPR023753">
    <property type="entry name" value="FAD/NAD-binding_dom"/>
</dbReference>
<dbReference type="EnsemblBacteria" id="ABF41527">
    <property type="protein sequence ID" value="ABF41527"/>
    <property type="gene ID" value="Acid345_2526"/>
</dbReference>
<evidence type="ECO:0000256" key="8">
    <source>
        <dbReference type="ARBA" id="ARBA00047599"/>
    </source>
</evidence>
<evidence type="ECO:0000256" key="7">
    <source>
        <dbReference type="ARBA" id="ARBA00023027"/>
    </source>
</evidence>
<evidence type="ECO:0000256" key="6">
    <source>
        <dbReference type="ARBA" id="ARBA00023002"/>
    </source>
</evidence>
<evidence type="ECO:0000313" key="13">
    <source>
        <dbReference type="EMBL" id="ABF41527.1"/>
    </source>
</evidence>
<comment type="catalytic activity">
    <reaction evidence="8">
        <text>a quinone + NADH + H(+) = a quinol + NAD(+)</text>
        <dbReference type="Rhea" id="RHEA:46160"/>
        <dbReference type="ChEBI" id="CHEBI:15378"/>
        <dbReference type="ChEBI" id="CHEBI:24646"/>
        <dbReference type="ChEBI" id="CHEBI:57540"/>
        <dbReference type="ChEBI" id="CHEBI:57945"/>
        <dbReference type="ChEBI" id="CHEBI:132124"/>
        <dbReference type="EC" id="1.6.5.9"/>
    </reaction>
</comment>
<keyword evidence="10" id="KW-1133">Transmembrane helix</keyword>
<proteinExistence type="inferred from homology"/>
<dbReference type="KEGG" id="aba:Acid345_2526"/>
<protein>
    <recommendedName>
        <fullName evidence="2">NADH:ubiquinone reductase (non-electrogenic)</fullName>
        <ecNumber evidence="2">1.6.5.9</ecNumber>
    </recommendedName>
</protein>
<dbReference type="Pfam" id="PF07992">
    <property type="entry name" value="Pyr_redox_2"/>
    <property type="match status" value="1"/>
</dbReference>
<evidence type="ECO:0000256" key="2">
    <source>
        <dbReference type="ARBA" id="ARBA00012637"/>
    </source>
</evidence>
<name>Q1INM3_KORVE</name>
<keyword evidence="6 13" id="KW-0560">Oxidoreductase</keyword>
<comment type="similarity">
    <text evidence="1">Belongs to the NADH dehydrogenase family.</text>
</comment>
<keyword evidence="4" id="KW-0274">FAD</keyword>
<dbReference type="Gene3D" id="3.50.50.100">
    <property type="match status" value="1"/>
</dbReference>
<organism evidence="13 14">
    <name type="scientific">Koribacter versatilis (strain Ellin345)</name>
    <dbReference type="NCBI Taxonomy" id="204669"/>
    <lineage>
        <taxon>Bacteria</taxon>
        <taxon>Pseudomonadati</taxon>
        <taxon>Acidobacteriota</taxon>
        <taxon>Terriglobia</taxon>
        <taxon>Terriglobales</taxon>
        <taxon>Candidatus Korobacteraceae</taxon>
        <taxon>Candidatus Korobacter</taxon>
    </lineage>
</organism>
<evidence type="ECO:0000256" key="4">
    <source>
        <dbReference type="ARBA" id="ARBA00022827"/>
    </source>
</evidence>
<dbReference type="RefSeq" id="WP_011523328.1">
    <property type="nucleotide sequence ID" value="NC_008009.1"/>
</dbReference>
<dbReference type="InterPro" id="IPR036188">
    <property type="entry name" value="FAD/NAD-bd_sf"/>
</dbReference>
<dbReference type="SUPFAM" id="SSF51905">
    <property type="entry name" value="FAD/NAD(P)-binding domain"/>
    <property type="match status" value="1"/>
</dbReference>
<dbReference type="STRING" id="204669.Acid345_2526"/>
<dbReference type="EC" id="1.6.5.9" evidence="2"/>
<keyword evidence="5" id="KW-0809">Transit peptide</keyword>
<keyword evidence="3" id="KW-0285">Flavoprotein</keyword>
<accession>Q1INM3</accession>
<dbReference type="OrthoDB" id="9781621at2"/>
<dbReference type="PRINTS" id="PR00368">
    <property type="entry name" value="FADPNR"/>
</dbReference>
<dbReference type="PANTHER" id="PTHR43706:SF47">
    <property type="entry name" value="EXTERNAL NADH-UBIQUINONE OXIDOREDUCTASE 1, MITOCHONDRIAL-RELATED"/>
    <property type="match status" value="1"/>
</dbReference>
<evidence type="ECO:0000256" key="5">
    <source>
        <dbReference type="ARBA" id="ARBA00022946"/>
    </source>
</evidence>
<reference evidence="13 14" key="1">
    <citation type="journal article" date="2009" name="Appl. Environ. Microbiol.">
        <title>Three genomes from the phylum Acidobacteria provide insight into the lifestyles of these microorganisms in soils.</title>
        <authorList>
            <person name="Ward N.L."/>
            <person name="Challacombe J.F."/>
            <person name="Janssen P.H."/>
            <person name="Henrissat B."/>
            <person name="Coutinho P.M."/>
            <person name="Wu M."/>
            <person name="Xie G."/>
            <person name="Haft D.H."/>
            <person name="Sait M."/>
            <person name="Badger J."/>
            <person name="Barabote R.D."/>
            <person name="Bradley B."/>
            <person name="Brettin T.S."/>
            <person name="Brinkac L.M."/>
            <person name="Bruce D."/>
            <person name="Creasy T."/>
            <person name="Daugherty S.C."/>
            <person name="Davidsen T.M."/>
            <person name="DeBoy R.T."/>
            <person name="Detter J.C."/>
            <person name="Dodson R.J."/>
            <person name="Durkin A.S."/>
            <person name="Ganapathy A."/>
            <person name="Gwinn-Giglio M."/>
            <person name="Han C.S."/>
            <person name="Khouri H."/>
            <person name="Kiss H."/>
            <person name="Kothari S.P."/>
            <person name="Madupu R."/>
            <person name="Nelson K.E."/>
            <person name="Nelson W.C."/>
            <person name="Paulsen I."/>
            <person name="Penn K."/>
            <person name="Ren Q."/>
            <person name="Rosovitz M.J."/>
            <person name="Selengut J.D."/>
            <person name="Shrivastava S."/>
            <person name="Sullivan S.A."/>
            <person name="Tapia R."/>
            <person name="Thompson L.S."/>
            <person name="Watkins K.L."/>
            <person name="Yang Q."/>
            <person name="Yu C."/>
            <person name="Zafar N."/>
            <person name="Zhou L."/>
            <person name="Kuske C.R."/>
        </authorList>
    </citation>
    <scope>NUCLEOTIDE SEQUENCE [LARGE SCALE GENOMIC DNA]</scope>
    <source>
        <strain evidence="13 14">Ellin345</strain>
    </source>
</reference>
<dbReference type="Proteomes" id="UP000002432">
    <property type="component" value="Chromosome"/>
</dbReference>
<feature type="domain" description="FAD/NAD(P)-binding" evidence="11">
    <location>
        <begin position="8"/>
        <end position="324"/>
    </location>
</feature>
<dbReference type="Pfam" id="PF22366">
    <property type="entry name" value="NDH2_C"/>
    <property type="match status" value="1"/>
</dbReference>
<dbReference type="eggNOG" id="COG1252">
    <property type="taxonomic scope" value="Bacteria"/>
</dbReference>
<evidence type="ECO:0000259" key="12">
    <source>
        <dbReference type="Pfam" id="PF22366"/>
    </source>
</evidence>